<evidence type="ECO:0000256" key="1">
    <source>
        <dbReference type="SAM" id="MobiDB-lite"/>
    </source>
</evidence>
<proteinExistence type="predicted"/>
<gene>
    <name evidence="2" type="ORF">E2C01_097654</name>
</gene>
<sequence>MATSIQSACLTRLSSASASPQPRDLEMPLPPSSTSPSLPLLSSNFHYRLIFLDSAIPVSSSTSYC</sequence>
<feature type="region of interest" description="Disordered" evidence="1">
    <location>
        <begin position="1"/>
        <end position="35"/>
    </location>
</feature>
<reference evidence="2 3" key="1">
    <citation type="submission" date="2019-05" db="EMBL/GenBank/DDBJ databases">
        <title>Another draft genome of Portunus trituberculatus and its Hox gene families provides insights of decapod evolution.</title>
        <authorList>
            <person name="Jeong J.-H."/>
            <person name="Song I."/>
            <person name="Kim S."/>
            <person name="Choi T."/>
            <person name="Kim D."/>
            <person name="Ryu S."/>
            <person name="Kim W."/>
        </authorList>
    </citation>
    <scope>NUCLEOTIDE SEQUENCE [LARGE SCALE GENOMIC DNA]</scope>
    <source>
        <tissue evidence="2">Muscle</tissue>
    </source>
</reference>
<name>A0A5B7K5E3_PORTR</name>
<evidence type="ECO:0000313" key="3">
    <source>
        <dbReference type="Proteomes" id="UP000324222"/>
    </source>
</evidence>
<dbReference type="Proteomes" id="UP000324222">
    <property type="component" value="Unassembled WGS sequence"/>
</dbReference>
<dbReference type="EMBL" id="VSRR010129907">
    <property type="protein sequence ID" value="MPD02096.1"/>
    <property type="molecule type" value="Genomic_DNA"/>
</dbReference>
<feature type="compositionally biased region" description="Polar residues" evidence="1">
    <location>
        <begin position="1"/>
        <end position="20"/>
    </location>
</feature>
<comment type="caution">
    <text evidence="2">The sequence shown here is derived from an EMBL/GenBank/DDBJ whole genome shotgun (WGS) entry which is preliminary data.</text>
</comment>
<keyword evidence="3" id="KW-1185">Reference proteome</keyword>
<organism evidence="2 3">
    <name type="scientific">Portunus trituberculatus</name>
    <name type="common">Swimming crab</name>
    <name type="synonym">Neptunus trituberculatus</name>
    <dbReference type="NCBI Taxonomy" id="210409"/>
    <lineage>
        <taxon>Eukaryota</taxon>
        <taxon>Metazoa</taxon>
        <taxon>Ecdysozoa</taxon>
        <taxon>Arthropoda</taxon>
        <taxon>Crustacea</taxon>
        <taxon>Multicrustacea</taxon>
        <taxon>Malacostraca</taxon>
        <taxon>Eumalacostraca</taxon>
        <taxon>Eucarida</taxon>
        <taxon>Decapoda</taxon>
        <taxon>Pleocyemata</taxon>
        <taxon>Brachyura</taxon>
        <taxon>Eubrachyura</taxon>
        <taxon>Portunoidea</taxon>
        <taxon>Portunidae</taxon>
        <taxon>Portuninae</taxon>
        <taxon>Portunus</taxon>
    </lineage>
</organism>
<dbReference type="AlphaFoldDB" id="A0A5B7K5E3"/>
<accession>A0A5B7K5E3</accession>
<protein>
    <submittedName>
        <fullName evidence="2">Uncharacterized protein</fullName>
    </submittedName>
</protein>
<evidence type="ECO:0000313" key="2">
    <source>
        <dbReference type="EMBL" id="MPD02096.1"/>
    </source>
</evidence>